<dbReference type="InterPro" id="IPR002401">
    <property type="entry name" value="Cyt_P450_E_grp-I"/>
</dbReference>
<evidence type="ECO:0000256" key="16">
    <source>
        <dbReference type="ARBA" id="ARBA00023098"/>
    </source>
</evidence>
<feature type="non-terminal residue" evidence="29">
    <location>
        <position position="922"/>
    </location>
</feature>
<dbReference type="Pfam" id="PF00067">
    <property type="entry name" value="p450"/>
    <property type="match status" value="2"/>
</dbReference>
<comment type="catalytic activity">
    <reaction evidence="20">
        <text>(5Z,8Z,11Z,14Z)-eicosatetraenoate + reduced [NADPH--hemoprotein reductase] + O2 = 20-hydroxy-(5Z,8Z,11Z,14Z)-eicosatetraenoate + oxidized [NADPH--hemoprotein reductase] + H2O + H(+)</text>
        <dbReference type="Rhea" id="RHEA:39755"/>
        <dbReference type="Rhea" id="RHEA-COMP:11964"/>
        <dbReference type="Rhea" id="RHEA-COMP:11965"/>
        <dbReference type="ChEBI" id="CHEBI:15377"/>
        <dbReference type="ChEBI" id="CHEBI:15378"/>
        <dbReference type="ChEBI" id="CHEBI:15379"/>
        <dbReference type="ChEBI" id="CHEBI:32395"/>
        <dbReference type="ChEBI" id="CHEBI:57618"/>
        <dbReference type="ChEBI" id="CHEBI:58210"/>
        <dbReference type="ChEBI" id="CHEBI:76624"/>
    </reaction>
    <physiologicalReaction direction="left-to-right" evidence="20">
        <dbReference type="Rhea" id="RHEA:39756"/>
    </physiologicalReaction>
</comment>
<evidence type="ECO:0000256" key="5">
    <source>
        <dbReference type="ARBA" id="ARBA00010617"/>
    </source>
</evidence>
<evidence type="ECO:0000256" key="11">
    <source>
        <dbReference type="ARBA" id="ARBA00022848"/>
    </source>
</evidence>
<dbReference type="Proteomes" id="UP001381693">
    <property type="component" value="Unassembled WGS sequence"/>
</dbReference>
<keyword evidence="7" id="KW-0812">Transmembrane</keyword>
<keyword evidence="8 27" id="KW-0479">Metal-binding</keyword>
<keyword evidence="10" id="KW-0256">Endoplasmic reticulum</keyword>
<name>A0AAN8WXF4_HALRR</name>
<keyword evidence="17" id="KW-0496">Mitochondrion</keyword>
<keyword evidence="16" id="KW-0443">Lipid metabolism</keyword>
<evidence type="ECO:0000256" key="25">
    <source>
        <dbReference type="ARBA" id="ARBA00067282"/>
    </source>
</evidence>
<comment type="catalytic activity">
    <reaction evidence="22">
        <text>an omega-methyl-long-chain fatty acid + reduced [NADPH--hemoprotein reductase] + O2 = an omega-hydroxy-long-chain fatty acid + oxidized [NADPH--hemoprotein reductase] + H2O + H(+)</text>
        <dbReference type="Rhea" id="RHEA:56748"/>
        <dbReference type="Rhea" id="RHEA-COMP:11964"/>
        <dbReference type="Rhea" id="RHEA-COMP:11965"/>
        <dbReference type="ChEBI" id="CHEBI:15377"/>
        <dbReference type="ChEBI" id="CHEBI:15378"/>
        <dbReference type="ChEBI" id="CHEBI:15379"/>
        <dbReference type="ChEBI" id="CHEBI:57618"/>
        <dbReference type="ChEBI" id="CHEBI:58210"/>
        <dbReference type="ChEBI" id="CHEBI:140991"/>
        <dbReference type="ChEBI" id="CHEBI:140992"/>
        <dbReference type="EC" id="1.14.14.80"/>
    </reaction>
    <physiologicalReaction direction="left-to-right" evidence="22">
        <dbReference type="Rhea" id="RHEA:56749"/>
    </physiologicalReaction>
</comment>
<evidence type="ECO:0000256" key="10">
    <source>
        <dbReference type="ARBA" id="ARBA00022824"/>
    </source>
</evidence>
<dbReference type="PANTHER" id="PTHR24300">
    <property type="entry name" value="CYTOCHROME P450 508A4-RELATED"/>
    <property type="match status" value="1"/>
</dbReference>
<keyword evidence="15" id="KW-0503">Monooxygenase</keyword>
<gene>
    <name evidence="29" type="ORF">SK128_006049</name>
</gene>
<dbReference type="InterPro" id="IPR050182">
    <property type="entry name" value="Cytochrome_P450_fam2"/>
</dbReference>
<dbReference type="GO" id="GO:0005506">
    <property type="term" value="F:iron ion binding"/>
    <property type="evidence" value="ECO:0007669"/>
    <property type="project" value="InterPro"/>
</dbReference>
<dbReference type="GO" id="GO:0006805">
    <property type="term" value="P:xenobiotic metabolic process"/>
    <property type="evidence" value="ECO:0007669"/>
    <property type="project" value="TreeGrafter"/>
</dbReference>
<evidence type="ECO:0000256" key="23">
    <source>
        <dbReference type="ARBA" id="ARBA00058812"/>
    </source>
</evidence>
<dbReference type="Gene3D" id="1.10.630.10">
    <property type="entry name" value="Cytochrome P450"/>
    <property type="match status" value="2"/>
</dbReference>
<evidence type="ECO:0000256" key="7">
    <source>
        <dbReference type="ARBA" id="ARBA00022692"/>
    </source>
</evidence>
<evidence type="ECO:0000256" key="6">
    <source>
        <dbReference type="ARBA" id="ARBA00022617"/>
    </source>
</evidence>
<keyword evidence="9" id="KW-0999">Mitochondrion inner membrane</keyword>
<evidence type="ECO:0000256" key="8">
    <source>
        <dbReference type="ARBA" id="ARBA00022723"/>
    </source>
</evidence>
<organism evidence="29 30">
    <name type="scientific">Halocaridina rubra</name>
    <name type="common">Hawaiian red shrimp</name>
    <dbReference type="NCBI Taxonomy" id="373956"/>
    <lineage>
        <taxon>Eukaryota</taxon>
        <taxon>Metazoa</taxon>
        <taxon>Ecdysozoa</taxon>
        <taxon>Arthropoda</taxon>
        <taxon>Crustacea</taxon>
        <taxon>Multicrustacea</taxon>
        <taxon>Malacostraca</taxon>
        <taxon>Eumalacostraca</taxon>
        <taxon>Eucarida</taxon>
        <taxon>Decapoda</taxon>
        <taxon>Pleocyemata</taxon>
        <taxon>Caridea</taxon>
        <taxon>Atyoidea</taxon>
        <taxon>Atyidae</taxon>
        <taxon>Halocaridina</taxon>
    </lineage>
</organism>
<comment type="similarity">
    <text evidence="5">Belongs to the cytochrome P450 family.</text>
</comment>
<keyword evidence="12" id="KW-1133">Transmembrane helix</keyword>
<dbReference type="GO" id="GO:0006629">
    <property type="term" value="P:lipid metabolic process"/>
    <property type="evidence" value="ECO:0007669"/>
    <property type="project" value="UniProtKB-KW"/>
</dbReference>
<evidence type="ECO:0000256" key="15">
    <source>
        <dbReference type="ARBA" id="ARBA00023033"/>
    </source>
</evidence>
<dbReference type="SUPFAM" id="SSF48264">
    <property type="entry name" value="Cytochrome P450"/>
    <property type="match status" value="2"/>
</dbReference>
<dbReference type="FunFam" id="1.10.630.10:FF:000017">
    <property type="entry name" value="cytochrome P450 2U1 isoform X1"/>
    <property type="match status" value="1"/>
</dbReference>
<comment type="subcellular location">
    <subcellularLocation>
        <location evidence="4">Endoplasmic reticulum membrane</location>
        <topology evidence="4">Multi-pass membrane protein</topology>
    </subcellularLocation>
    <subcellularLocation>
        <location evidence="2">Microsome membrane</location>
        <topology evidence="2">Multi-pass membrane protein</topology>
    </subcellularLocation>
    <subcellularLocation>
        <location evidence="3">Mitochondrion inner membrane</location>
        <topology evidence="3">Multi-pass membrane protein</topology>
    </subcellularLocation>
</comment>
<reference evidence="29 30" key="1">
    <citation type="submission" date="2023-11" db="EMBL/GenBank/DDBJ databases">
        <title>Halocaridina rubra genome assembly.</title>
        <authorList>
            <person name="Smith C."/>
        </authorList>
    </citation>
    <scope>NUCLEOTIDE SEQUENCE [LARGE SCALE GENOMIC DNA]</scope>
    <source>
        <strain evidence="29">EP-1</strain>
        <tissue evidence="29">Whole</tissue>
    </source>
</reference>
<dbReference type="PROSITE" id="PS00086">
    <property type="entry name" value="CYTOCHROME_P450"/>
    <property type="match status" value="1"/>
</dbReference>
<evidence type="ECO:0000256" key="19">
    <source>
        <dbReference type="ARBA" id="ARBA00049206"/>
    </source>
</evidence>
<feature type="chain" id="PRO_5042914694" description="Cytochrome P450 2U1" evidence="28">
    <location>
        <begin position="20"/>
        <end position="922"/>
    </location>
</feature>
<evidence type="ECO:0000256" key="20">
    <source>
        <dbReference type="ARBA" id="ARBA00051320"/>
    </source>
</evidence>
<evidence type="ECO:0000256" key="27">
    <source>
        <dbReference type="PIRSR" id="PIRSR602401-1"/>
    </source>
</evidence>
<evidence type="ECO:0000256" key="13">
    <source>
        <dbReference type="ARBA" id="ARBA00023002"/>
    </source>
</evidence>
<evidence type="ECO:0000256" key="1">
    <source>
        <dbReference type="ARBA" id="ARBA00001971"/>
    </source>
</evidence>
<evidence type="ECO:0000256" key="17">
    <source>
        <dbReference type="ARBA" id="ARBA00023128"/>
    </source>
</evidence>
<evidence type="ECO:0000256" key="22">
    <source>
        <dbReference type="ARBA" id="ARBA00052378"/>
    </source>
</evidence>
<evidence type="ECO:0000256" key="2">
    <source>
        <dbReference type="ARBA" id="ARBA00004154"/>
    </source>
</evidence>
<evidence type="ECO:0000256" key="12">
    <source>
        <dbReference type="ARBA" id="ARBA00022989"/>
    </source>
</evidence>
<dbReference type="InterPro" id="IPR017972">
    <property type="entry name" value="Cyt_P450_CS"/>
</dbReference>
<dbReference type="GO" id="GO:0006082">
    <property type="term" value="P:organic acid metabolic process"/>
    <property type="evidence" value="ECO:0007669"/>
    <property type="project" value="TreeGrafter"/>
</dbReference>
<keyword evidence="6 27" id="KW-0349">Heme</keyword>
<feature type="binding site" description="axial binding residue" evidence="27">
    <location>
        <position position="438"/>
    </location>
    <ligand>
        <name>heme</name>
        <dbReference type="ChEBI" id="CHEBI:30413"/>
    </ligand>
    <ligandPart>
        <name>Fe</name>
        <dbReference type="ChEBI" id="CHEBI:18248"/>
    </ligandPart>
</feature>
<keyword evidence="11" id="KW-0492">Microsome</keyword>
<dbReference type="PRINTS" id="PR00385">
    <property type="entry name" value="P450"/>
</dbReference>
<dbReference type="GO" id="GO:0020037">
    <property type="term" value="F:heme binding"/>
    <property type="evidence" value="ECO:0007669"/>
    <property type="project" value="InterPro"/>
</dbReference>
<comment type="catalytic activity">
    <reaction evidence="21">
        <text>N-[(5Z,8Z,11Z,14Z)-eicosatetraenoyl]-serotonin + reduced [NADPH--hemoprotein reductase] + O2 = 2-oxo-N-[(5Z,8Z,11Z,14Z)-eicosatetraenoyl]-serotonin + oxidized [NADPH--hemoprotein reductase] + H2O + H(+)</text>
        <dbReference type="Rhea" id="RHEA:50296"/>
        <dbReference type="Rhea" id="RHEA-COMP:11964"/>
        <dbReference type="Rhea" id="RHEA-COMP:11965"/>
        <dbReference type="ChEBI" id="CHEBI:15377"/>
        <dbReference type="ChEBI" id="CHEBI:15378"/>
        <dbReference type="ChEBI" id="CHEBI:15379"/>
        <dbReference type="ChEBI" id="CHEBI:57618"/>
        <dbReference type="ChEBI" id="CHEBI:58210"/>
        <dbReference type="ChEBI" id="CHEBI:132255"/>
        <dbReference type="ChEBI" id="CHEBI:132256"/>
    </reaction>
    <physiologicalReaction direction="left-to-right" evidence="21">
        <dbReference type="Rhea" id="RHEA:50297"/>
    </physiologicalReaction>
</comment>
<evidence type="ECO:0000256" key="14">
    <source>
        <dbReference type="ARBA" id="ARBA00023004"/>
    </source>
</evidence>
<dbReference type="InterPro" id="IPR036396">
    <property type="entry name" value="Cyt_P450_sf"/>
</dbReference>
<dbReference type="AlphaFoldDB" id="A0AAN8WXF4"/>
<dbReference type="PANTHER" id="PTHR24300:SF375">
    <property type="entry name" value="CYTOCHROME P450 FAMILY"/>
    <property type="match status" value="1"/>
</dbReference>
<keyword evidence="14 27" id="KW-0408">Iron</keyword>
<evidence type="ECO:0000256" key="9">
    <source>
        <dbReference type="ARBA" id="ARBA00022792"/>
    </source>
</evidence>
<evidence type="ECO:0000256" key="4">
    <source>
        <dbReference type="ARBA" id="ARBA00004477"/>
    </source>
</evidence>
<keyword evidence="18" id="KW-0472">Membrane</keyword>
<keyword evidence="28" id="KW-0732">Signal</keyword>
<evidence type="ECO:0000256" key="18">
    <source>
        <dbReference type="ARBA" id="ARBA00023136"/>
    </source>
</evidence>
<comment type="catalytic activity">
    <reaction evidence="19">
        <text>(5Z,8Z,11Z,14Z)-eicosatetraenoate + reduced [NADPH--hemoprotein reductase] + O2 = 19-hydroxy-(5Z,8Z,11Z,14Z)-eicosatetraenoate + oxidized [NADPH--hemoprotein reductase] + H2O + H(+)</text>
        <dbReference type="Rhea" id="RHEA:39759"/>
        <dbReference type="Rhea" id="RHEA-COMP:11964"/>
        <dbReference type="Rhea" id="RHEA-COMP:11965"/>
        <dbReference type="ChEBI" id="CHEBI:15377"/>
        <dbReference type="ChEBI" id="CHEBI:15378"/>
        <dbReference type="ChEBI" id="CHEBI:15379"/>
        <dbReference type="ChEBI" id="CHEBI:32395"/>
        <dbReference type="ChEBI" id="CHEBI:57618"/>
        <dbReference type="ChEBI" id="CHEBI:58210"/>
        <dbReference type="ChEBI" id="CHEBI:76627"/>
    </reaction>
    <physiologicalReaction direction="left-to-right" evidence="19">
        <dbReference type="Rhea" id="RHEA:39760"/>
    </physiologicalReaction>
</comment>
<feature type="signal peptide" evidence="28">
    <location>
        <begin position="1"/>
        <end position="19"/>
    </location>
</feature>
<comment type="caution">
    <text evidence="29">The sequence shown here is derived from an EMBL/GenBank/DDBJ whole genome shotgun (WGS) entry which is preliminary data.</text>
</comment>
<evidence type="ECO:0000313" key="29">
    <source>
        <dbReference type="EMBL" id="KAK7068090.1"/>
    </source>
</evidence>
<evidence type="ECO:0000256" key="28">
    <source>
        <dbReference type="SAM" id="SignalP"/>
    </source>
</evidence>
<proteinExistence type="inferred from homology"/>
<dbReference type="PRINTS" id="PR00463">
    <property type="entry name" value="EP450I"/>
</dbReference>
<evidence type="ECO:0000313" key="30">
    <source>
        <dbReference type="Proteomes" id="UP001381693"/>
    </source>
</evidence>
<evidence type="ECO:0000256" key="21">
    <source>
        <dbReference type="ARBA" id="ARBA00052159"/>
    </source>
</evidence>
<evidence type="ECO:0000256" key="26">
    <source>
        <dbReference type="ARBA" id="ARBA00079181"/>
    </source>
</evidence>
<dbReference type="InterPro" id="IPR001128">
    <property type="entry name" value="Cyt_P450"/>
</dbReference>
<evidence type="ECO:0000256" key="24">
    <source>
        <dbReference type="ARBA" id="ARBA00066560"/>
    </source>
</evidence>
<dbReference type="GO" id="GO:0102033">
    <property type="term" value="F:long-chain fatty acid omega-hydroxylase activity"/>
    <property type="evidence" value="ECO:0007669"/>
    <property type="project" value="UniProtKB-EC"/>
</dbReference>
<keyword evidence="13" id="KW-0560">Oxidoreductase</keyword>
<protein>
    <recommendedName>
        <fullName evidence="25">Cytochrome P450 2U1</fullName>
        <ecNumber evidence="24">1.14.14.80</ecNumber>
    </recommendedName>
    <alternativeName>
        <fullName evidence="26">Long-chain fatty acid omega-monooxygenase</fullName>
    </alternativeName>
</protein>
<dbReference type="EMBL" id="JAXCGZ010017445">
    <property type="protein sequence ID" value="KAK7068090.1"/>
    <property type="molecule type" value="Genomic_DNA"/>
</dbReference>
<comment type="function">
    <text evidence="23">A cytochrome P450 monooxygenase involved in the metabolism of arachidonic acid and its conjugates. Mechanistically, uses molecular oxygen inserting one oxygen atom into a substrate, and reducing the second into a water molecule, with two electrons provided by NADPH via cytochrome P450 reductase (CPR; NADPH-ferrihemoprotein reductase). Acts as an omega and omega-1 hydroxylase for arachidonic acid and possibly for other long chain fatty acids. May modulate the arachidonic acid signaling pathway and play a role in other fatty acid signaling processes. May down-regulate the biological activities of N-arachidonoyl-serotonin, an endocannabinoid that has anti-nociceptive effects through inhibition of fatty acid amide hydrolase FAAH, TRPV1 receptor and T-type calcium channels. Catalyzes C-2 oxidation of the indole ring of N-arachidonoyl-serotonin forming a less active product 2-oxo-N-arachidonoyl-serotonin.</text>
</comment>
<dbReference type="EC" id="1.14.14.80" evidence="24"/>
<dbReference type="GO" id="GO:0005743">
    <property type="term" value="C:mitochondrial inner membrane"/>
    <property type="evidence" value="ECO:0007669"/>
    <property type="project" value="UniProtKB-SubCell"/>
</dbReference>
<accession>A0AAN8WXF4</accession>
<sequence length="922" mass="105959">MFTWLLISLFFGLLYWSLRKPSSLPPGRWGLPCVGYIPLYTRNIYRVVDDLRKKYGDIFTWKVGGRVMVGLSDYQLIKSAFSKPECQGRPYLYTFDIFKYHANAGLISSVGEVWSEGRRFTLRHLRDFGLGKSTMEDIIQHEAVTLAKSYEKTAGTPVELSWNLNVAVLNVIWKLVANQRYEIDDEEIIKFNKMLMGDIELVQGPAIVLDLFPGLDEILPNFILNRWMKVDLLHRNADIFKDYILAVIKKHEATLDPKNPRDYIDAVLIETQKQKGIPDALYKEDYINLITSVGDLFAAGIETTSSTTRWMGALLATHPGIQKKMQQEIDSVVPRERPPSLQDREKLPYTDAVLLEVQRFASLVPLGVFHATTDTVEIGGYVLPKDTVLFACAEACHRDPKYWEKPNKFYPEHFLDEDGNLLTKKEGFLPFSLGRRQCLGESLARMELFLFATCLFQKYFISAPENVTINVESDRNMPFFNFVPPYKYMMLTWLLISLFLGIIFWVSRKPSNLPPGRWGLPLMGYIPLYTRNSLQIISDFRKEFGDIFTWKLGGHVMVGLCDYKLIKTTFSRTECQGRPDLYTFDIFKFHTNSGIVSSVGEVWSEGRKFTLRHLKDFGMGKSKMEDIIQHEAVTLAKSYEGTVDKPVEISWNLNVAVLNVIWKLVANQRYETDDEEVIRFSKMVSGDIELIQGPATLLDIFPGLHKVLPAFIQNHWMKIDLLHRNTLEFKDFLLNIIKKHEETHDPKNHRDYIDAVLTEMQNNRGNPGALYAEDYVNLITSVSDLFAAGSETTSSTTRWIVALLANYPDIQRKMQREIDSVVPKERPPSLQDRDKLPYTEAVLLEAQRFASLLPLGVMHATTETIKIEDYVLPEGTVLFGCTEICHRDPKYWERPNEFYPEHFLDGQGKLLTKKEGFLPFSL</sequence>
<dbReference type="FunFam" id="1.10.630.10:FF:000094">
    <property type="entry name" value="cytochrome P450 2J6-like"/>
    <property type="match status" value="1"/>
</dbReference>
<evidence type="ECO:0000256" key="3">
    <source>
        <dbReference type="ARBA" id="ARBA00004448"/>
    </source>
</evidence>
<dbReference type="GO" id="GO:0005789">
    <property type="term" value="C:endoplasmic reticulum membrane"/>
    <property type="evidence" value="ECO:0007669"/>
    <property type="project" value="UniProtKB-SubCell"/>
</dbReference>
<keyword evidence="30" id="KW-1185">Reference proteome</keyword>
<comment type="cofactor">
    <cofactor evidence="1 27">
        <name>heme</name>
        <dbReference type="ChEBI" id="CHEBI:30413"/>
    </cofactor>
</comment>